<keyword evidence="1" id="KW-0175">Coiled coil</keyword>
<dbReference type="OrthoDB" id="1957210at2"/>
<organism evidence="3 4">
    <name type="scientific">Natronincola peptidivorans</name>
    <dbReference type="NCBI Taxonomy" id="426128"/>
    <lineage>
        <taxon>Bacteria</taxon>
        <taxon>Bacillati</taxon>
        <taxon>Bacillota</taxon>
        <taxon>Clostridia</taxon>
        <taxon>Peptostreptococcales</taxon>
        <taxon>Natronincolaceae</taxon>
        <taxon>Natronincola</taxon>
    </lineage>
</organism>
<dbReference type="EMBL" id="FOHU01000020">
    <property type="protein sequence ID" value="SET68915.1"/>
    <property type="molecule type" value="Genomic_DNA"/>
</dbReference>
<feature type="transmembrane region" description="Helical" evidence="2">
    <location>
        <begin position="13"/>
        <end position="31"/>
    </location>
</feature>
<proteinExistence type="predicted"/>
<keyword evidence="4" id="KW-1185">Reference proteome</keyword>
<feature type="transmembrane region" description="Helical" evidence="2">
    <location>
        <begin position="69"/>
        <end position="89"/>
    </location>
</feature>
<name>A0A1I0GDC7_9FIRM</name>
<keyword evidence="2" id="KW-0472">Membrane</keyword>
<evidence type="ECO:0000313" key="4">
    <source>
        <dbReference type="Proteomes" id="UP000199568"/>
    </source>
</evidence>
<gene>
    <name evidence="3" type="ORF">SAMN05660297_03156</name>
</gene>
<accession>A0A1I0GDC7</accession>
<keyword evidence="2" id="KW-1133">Transmembrane helix</keyword>
<protein>
    <submittedName>
        <fullName evidence="3">Uncharacterized protein</fullName>
    </submittedName>
</protein>
<keyword evidence="2" id="KW-0812">Transmembrane</keyword>
<dbReference type="Proteomes" id="UP000199568">
    <property type="component" value="Unassembled WGS sequence"/>
</dbReference>
<feature type="coiled-coil region" evidence="1">
    <location>
        <begin position="99"/>
        <end position="126"/>
    </location>
</feature>
<dbReference type="RefSeq" id="WP_090446246.1">
    <property type="nucleotide sequence ID" value="NZ_FOHU01000020.1"/>
</dbReference>
<reference evidence="3 4" key="1">
    <citation type="submission" date="2016-10" db="EMBL/GenBank/DDBJ databases">
        <authorList>
            <person name="de Groot N.N."/>
        </authorList>
    </citation>
    <scope>NUCLEOTIDE SEQUENCE [LARGE SCALE GENOMIC DNA]</scope>
    <source>
        <strain evidence="3 4">DSM 18979</strain>
    </source>
</reference>
<evidence type="ECO:0000256" key="2">
    <source>
        <dbReference type="SAM" id="Phobius"/>
    </source>
</evidence>
<evidence type="ECO:0000256" key="1">
    <source>
        <dbReference type="SAM" id="Coils"/>
    </source>
</evidence>
<dbReference type="AlphaFoldDB" id="A0A1I0GDC7"/>
<dbReference type="STRING" id="426128.SAMN05660297_03156"/>
<evidence type="ECO:0000313" key="3">
    <source>
        <dbReference type="EMBL" id="SET68915.1"/>
    </source>
</evidence>
<feature type="transmembrane region" description="Helical" evidence="2">
    <location>
        <begin position="43"/>
        <end position="63"/>
    </location>
</feature>
<sequence>MISEGIDLITADFLMTFTGAVLATNIITHFVKDYTPDCIDRKIVTLVVAAFVMFSNQLVFHTLSLKSLYLTFLNSFLVATAAMGNYEVLSNKMKRRIEKDLEKEKVLQKEKELEKEKAEIRKKIKDKV</sequence>